<dbReference type="EMBL" id="HBII01020841">
    <property type="protein sequence ID" value="CAE0349736.1"/>
    <property type="molecule type" value="Transcribed_RNA"/>
</dbReference>
<reference evidence="3" key="1">
    <citation type="submission" date="2021-01" db="EMBL/GenBank/DDBJ databases">
        <authorList>
            <person name="Corre E."/>
            <person name="Pelletier E."/>
            <person name="Niang G."/>
            <person name="Scheremetjew M."/>
            <person name="Finn R."/>
            <person name="Kale V."/>
            <person name="Holt S."/>
            <person name="Cochrane G."/>
            <person name="Meng A."/>
            <person name="Brown T."/>
            <person name="Cohen L."/>
        </authorList>
    </citation>
    <scope>NUCLEOTIDE SEQUENCE</scope>
    <source>
        <strain evidence="3">FSP1.4</strain>
    </source>
</reference>
<organism evidence="3">
    <name type="scientific">Euplotes harpa</name>
    <dbReference type="NCBI Taxonomy" id="151035"/>
    <lineage>
        <taxon>Eukaryota</taxon>
        <taxon>Sar</taxon>
        <taxon>Alveolata</taxon>
        <taxon>Ciliophora</taxon>
        <taxon>Intramacronucleata</taxon>
        <taxon>Spirotrichea</taxon>
        <taxon>Hypotrichia</taxon>
        <taxon>Euplotida</taxon>
        <taxon>Euplotidae</taxon>
        <taxon>Euplotes</taxon>
    </lineage>
</organism>
<accession>A0A7S3N6Y6</accession>
<dbReference type="EMBL" id="HBII01020842">
    <property type="protein sequence ID" value="CAE0349737.1"/>
    <property type="molecule type" value="Transcribed_RNA"/>
</dbReference>
<sequence>MSFARANSLSKFNKDMLDSLASKNFHKRGSVVLEISPLNKSRRKERLVSFYLKSESSIKRKSSQEHMPTIHETQDEANEPRKDSQKGSVIRPLYLSGLEKNTISLLARRLAERISGSFDYLAKDVKTHKAKKNTSRRRYTRIDLEIMIARGNRIDLEDSKSSTSPDKYLANPLYPKSVLIRDKLDHAGLVRNISKIFDG</sequence>
<dbReference type="AlphaFoldDB" id="A0A7S3N6Y6"/>
<protein>
    <submittedName>
        <fullName evidence="3">Uncharacterized protein</fullName>
    </submittedName>
</protein>
<feature type="compositionally biased region" description="Basic and acidic residues" evidence="1">
    <location>
        <begin position="59"/>
        <end position="85"/>
    </location>
</feature>
<gene>
    <name evidence="2" type="ORF">EHAR0213_LOCUS8648</name>
    <name evidence="3" type="ORF">EHAR0213_LOCUS8649</name>
</gene>
<evidence type="ECO:0000313" key="3">
    <source>
        <dbReference type="EMBL" id="CAE0349737.1"/>
    </source>
</evidence>
<proteinExistence type="predicted"/>
<feature type="region of interest" description="Disordered" evidence="1">
    <location>
        <begin position="59"/>
        <end position="86"/>
    </location>
</feature>
<evidence type="ECO:0000256" key="1">
    <source>
        <dbReference type="SAM" id="MobiDB-lite"/>
    </source>
</evidence>
<name>A0A7S3N6Y6_9SPIT</name>
<evidence type="ECO:0000313" key="2">
    <source>
        <dbReference type="EMBL" id="CAE0349736.1"/>
    </source>
</evidence>